<feature type="domain" description="Lysine-specific metallo-endopeptidase" evidence="4">
    <location>
        <begin position="77"/>
        <end position="186"/>
    </location>
</feature>
<dbReference type="EMBL" id="JAACJL010000059">
    <property type="protein sequence ID" value="KAF4609960.1"/>
    <property type="molecule type" value="Genomic_DNA"/>
</dbReference>
<feature type="compositionally biased region" description="Basic residues" evidence="2">
    <location>
        <begin position="314"/>
        <end position="323"/>
    </location>
</feature>
<keyword evidence="3" id="KW-0732">Signal</keyword>
<feature type="coiled-coil region" evidence="1">
    <location>
        <begin position="33"/>
        <end position="60"/>
    </location>
</feature>
<dbReference type="InterPro" id="IPR024079">
    <property type="entry name" value="MetalloPept_cat_dom_sf"/>
</dbReference>
<dbReference type="InterPro" id="IPR029463">
    <property type="entry name" value="Lys_MEP"/>
</dbReference>
<name>A0A8H4VJB5_9AGAR</name>
<feature type="compositionally biased region" description="Low complexity" evidence="2">
    <location>
        <begin position="289"/>
        <end position="311"/>
    </location>
</feature>
<feature type="region of interest" description="Disordered" evidence="2">
    <location>
        <begin position="289"/>
        <end position="487"/>
    </location>
</feature>
<reference evidence="5 6" key="1">
    <citation type="submission" date="2019-12" db="EMBL/GenBank/DDBJ databases">
        <authorList>
            <person name="Floudas D."/>
            <person name="Bentzer J."/>
            <person name="Ahren D."/>
            <person name="Johansson T."/>
            <person name="Persson P."/>
            <person name="Tunlid A."/>
        </authorList>
    </citation>
    <scope>NUCLEOTIDE SEQUENCE [LARGE SCALE GENOMIC DNA]</scope>
    <source>
        <strain evidence="5 6">CBS 102.39</strain>
    </source>
</reference>
<dbReference type="Pfam" id="PF14521">
    <property type="entry name" value="Aspzincin_M35"/>
    <property type="match status" value="1"/>
</dbReference>
<sequence length="487" mass="51736">MHSNFLATVLIAISVANGIFAVPLSLAHAEPTTDEEKANLASLQEANAEANNQIPHMEKVLADPTNEKHKPLIEAAFGKDPSLDLNKVKENVQKLKTGTVHVDLKTAPTTKELKAARTLAWTRYDQEQPPMEPVHIEFVKKFHQSAKSTRAGTLIHEATHFLGGTTDYAVNGQVLKGNQKVPEDAVDIYTSKPDMYKTPKSLNGDIFYAPVRDSTRNMHDSAEAYGQFASLCANAKLSRRDYRNFRRALATDDDDSSIVLLVKRNACLLPKDSFKKKGGEKVAAVKKTPVSGAAPKAKGTAAKTLAKSKTGPHAGKRSSKKKSLLSGKVLVTKELPGDRTAKAIGKTAGSRRPTKKTKSTATAAHGGKHTTTPKSKAAAGSTAAGKKKVAAAGKRGAKTAAVKHVVARKKAASSKKASPVKHAVAAPKNAVPRTAAAKPKPATKAAPKKAAAKPRPVVKVTVKPVPAKPAAGKKGRRDIEFESGFDM</sequence>
<dbReference type="Gene3D" id="3.40.390.10">
    <property type="entry name" value="Collagenase (Catalytic Domain)"/>
    <property type="match status" value="1"/>
</dbReference>
<evidence type="ECO:0000313" key="5">
    <source>
        <dbReference type="EMBL" id="KAF4609960.1"/>
    </source>
</evidence>
<gene>
    <name evidence="5" type="ORF">D9613_010268</name>
</gene>
<comment type="caution">
    <text evidence="5">The sequence shown here is derived from an EMBL/GenBank/DDBJ whole genome shotgun (WGS) entry which is preliminary data.</text>
</comment>
<keyword evidence="1" id="KW-0175">Coiled coil</keyword>
<evidence type="ECO:0000259" key="4">
    <source>
        <dbReference type="Pfam" id="PF14521"/>
    </source>
</evidence>
<protein>
    <recommendedName>
        <fullName evidence="4">Lysine-specific metallo-endopeptidase domain-containing protein</fullName>
    </recommendedName>
</protein>
<feature type="compositionally biased region" description="Low complexity" evidence="2">
    <location>
        <begin position="359"/>
        <end position="404"/>
    </location>
</feature>
<dbReference type="GO" id="GO:0004222">
    <property type="term" value="F:metalloendopeptidase activity"/>
    <property type="evidence" value="ECO:0007669"/>
    <property type="project" value="InterPro"/>
</dbReference>
<feature type="compositionally biased region" description="Low complexity" evidence="2">
    <location>
        <begin position="414"/>
        <end position="445"/>
    </location>
</feature>
<keyword evidence="6" id="KW-1185">Reference proteome</keyword>
<organism evidence="5 6">
    <name type="scientific">Agrocybe pediades</name>
    <dbReference type="NCBI Taxonomy" id="84607"/>
    <lineage>
        <taxon>Eukaryota</taxon>
        <taxon>Fungi</taxon>
        <taxon>Dikarya</taxon>
        <taxon>Basidiomycota</taxon>
        <taxon>Agaricomycotina</taxon>
        <taxon>Agaricomycetes</taxon>
        <taxon>Agaricomycetidae</taxon>
        <taxon>Agaricales</taxon>
        <taxon>Agaricineae</taxon>
        <taxon>Strophariaceae</taxon>
        <taxon>Agrocybe</taxon>
    </lineage>
</organism>
<evidence type="ECO:0000313" key="6">
    <source>
        <dbReference type="Proteomes" id="UP000521872"/>
    </source>
</evidence>
<feature type="compositionally biased region" description="Low complexity" evidence="2">
    <location>
        <begin position="453"/>
        <end position="470"/>
    </location>
</feature>
<evidence type="ECO:0000256" key="2">
    <source>
        <dbReference type="SAM" id="MobiDB-lite"/>
    </source>
</evidence>
<dbReference type="Proteomes" id="UP000521872">
    <property type="component" value="Unassembled WGS sequence"/>
</dbReference>
<evidence type="ECO:0000256" key="1">
    <source>
        <dbReference type="SAM" id="Coils"/>
    </source>
</evidence>
<dbReference type="AlphaFoldDB" id="A0A8H4VJB5"/>
<proteinExistence type="predicted"/>
<evidence type="ECO:0000256" key="3">
    <source>
        <dbReference type="SAM" id="SignalP"/>
    </source>
</evidence>
<feature type="chain" id="PRO_5034363444" description="Lysine-specific metallo-endopeptidase domain-containing protein" evidence="3">
    <location>
        <begin position="22"/>
        <end position="487"/>
    </location>
</feature>
<accession>A0A8H4VJB5</accession>
<feature type="signal peptide" evidence="3">
    <location>
        <begin position="1"/>
        <end position="21"/>
    </location>
</feature>